<reference evidence="1 2" key="1">
    <citation type="submission" date="2020-03" db="EMBL/GenBank/DDBJ databases">
        <title>WGS of actinomycetes isolated from Thailand.</title>
        <authorList>
            <person name="Thawai C."/>
        </authorList>
    </citation>
    <scope>NUCLEOTIDE SEQUENCE [LARGE SCALE GENOMIC DNA]</scope>
    <source>
        <strain evidence="1 2">SBST2-5</strain>
    </source>
</reference>
<dbReference type="Proteomes" id="UP000730591">
    <property type="component" value="Unassembled WGS sequence"/>
</dbReference>
<dbReference type="EMBL" id="JAATEM010000047">
    <property type="protein sequence ID" value="NJP53811.1"/>
    <property type="molecule type" value="Genomic_DNA"/>
</dbReference>
<gene>
    <name evidence="1" type="ORF">HCJ93_28030</name>
</gene>
<name>A0ABX1AEC6_9ACTN</name>
<evidence type="ECO:0000313" key="1">
    <source>
        <dbReference type="EMBL" id="NJP53811.1"/>
    </source>
</evidence>
<organism evidence="1 2">
    <name type="scientific">Streptomyces composti</name>
    <dbReference type="NCBI Taxonomy" id="2720025"/>
    <lineage>
        <taxon>Bacteria</taxon>
        <taxon>Bacillati</taxon>
        <taxon>Actinomycetota</taxon>
        <taxon>Actinomycetes</taxon>
        <taxon>Kitasatosporales</taxon>
        <taxon>Streptomycetaceae</taxon>
        <taxon>Streptomyces</taxon>
    </lineage>
</organism>
<evidence type="ECO:0000313" key="2">
    <source>
        <dbReference type="Proteomes" id="UP000730591"/>
    </source>
</evidence>
<proteinExistence type="predicted"/>
<sequence>MQWRRWFPPTSQPAFLATAPVLTDLFTFDGAAGTHGPYEVLPVSRWCAPGHMTSVDRAAASRSAVPLPPTTVTRPVSGSAARC</sequence>
<dbReference type="RefSeq" id="WP_167998630.1">
    <property type="nucleotide sequence ID" value="NZ_JAATEM010000047.1"/>
</dbReference>
<protein>
    <submittedName>
        <fullName evidence="1">Uncharacterized protein</fullName>
    </submittedName>
</protein>
<comment type="caution">
    <text evidence="1">The sequence shown here is derived from an EMBL/GenBank/DDBJ whole genome shotgun (WGS) entry which is preliminary data.</text>
</comment>
<keyword evidence="2" id="KW-1185">Reference proteome</keyword>
<accession>A0ABX1AEC6</accession>